<evidence type="ECO:0000313" key="5">
    <source>
        <dbReference type="EMBL" id="KXI30950.1"/>
    </source>
</evidence>
<dbReference type="EMBL" id="LSNE01000001">
    <property type="protein sequence ID" value="KXI30950.1"/>
    <property type="molecule type" value="Genomic_DNA"/>
</dbReference>
<keyword evidence="3" id="KW-0804">Transcription</keyword>
<evidence type="ECO:0000256" key="1">
    <source>
        <dbReference type="ARBA" id="ARBA00023015"/>
    </source>
</evidence>
<dbReference type="InterPro" id="IPR000524">
    <property type="entry name" value="Tscrpt_reg_HTH_GntR"/>
</dbReference>
<dbReference type="InterPro" id="IPR008920">
    <property type="entry name" value="TF_FadR/GntR_C"/>
</dbReference>
<dbReference type="InterPro" id="IPR036388">
    <property type="entry name" value="WH-like_DNA-bd_sf"/>
</dbReference>
<dbReference type="SMART" id="SM00895">
    <property type="entry name" value="FCD"/>
    <property type="match status" value="1"/>
</dbReference>
<organism evidence="5 6">
    <name type="scientific">Paraglaciecola hydrolytica</name>
    <dbReference type="NCBI Taxonomy" id="1799789"/>
    <lineage>
        <taxon>Bacteria</taxon>
        <taxon>Pseudomonadati</taxon>
        <taxon>Pseudomonadota</taxon>
        <taxon>Gammaproteobacteria</taxon>
        <taxon>Alteromonadales</taxon>
        <taxon>Alteromonadaceae</taxon>
        <taxon>Paraglaciecola</taxon>
    </lineage>
</organism>
<dbReference type="SUPFAM" id="SSF46785">
    <property type="entry name" value="Winged helix' DNA-binding domain"/>
    <property type="match status" value="1"/>
</dbReference>
<dbReference type="Gene3D" id="1.20.120.530">
    <property type="entry name" value="GntR ligand-binding domain-like"/>
    <property type="match status" value="1"/>
</dbReference>
<keyword evidence="1" id="KW-0805">Transcription regulation</keyword>
<comment type="caution">
    <text evidence="5">The sequence shown here is derived from an EMBL/GenBank/DDBJ whole genome shotgun (WGS) entry which is preliminary data.</text>
</comment>
<evidence type="ECO:0000259" key="4">
    <source>
        <dbReference type="PROSITE" id="PS50949"/>
    </source>
</evidence>
<dbReference type="STRING" id="1799789.AX660_00340"/>
<dbReference type="InterPro" id="IPR036390">
    <property type="entry name" value="WH_DNA-bd_sf"/>
</dbReference>
<dbReference type="PROSITE" id="PS50949">
    <property type="entry name" value="HTH_GNTR"/>
    <property type="match status" value="1"/>
</dbReference>
<dbReference type="Pfam" id="PF00392">
    <property type="entry name" value="GntR"/>
    <property type="match status" value="1"/>
</dbReference>
<dbReference type="SUPFAM" id="SSF48008">
    <property type="entry name" value="GntR ligand-binding domain-like"/>
    <property type="match status" value="1"/>
</dbReference>
<protein>
    <submittedName>
        <fullName evidence="5">GntR family transcriptional regulator</fullName>
    </submittedName>
</protein>
<dbReference type="SMART" id="SM00345">
    <property type="entry name" value="HTH_GNTR"/>
    <property type="match status" value="1"/>
</dbReference>
<dbReference type="GO" id="GO:0003700">
    <property type="term" value="F:DNA-binding transcription factor activity"/>
    <property type="evidence" value="ECO:0007669"/>
    <property type="project" value="InterPro"/>
</dbReference>
<accession>A0A136A744</accession>
<evidence type="ECO:0000256" key="2">
    <source>
        <dbReference type="ARBA" id="ARBA00023125"/>
    </source>
</evidence>
<dbReference type="RefSeq" id="WP_068370817.1">
    <property type="nucleotide sequence ID" value="NZ_LSNE01000001.1"/>
</dbReference>
<name>A0A136A744_9ALTE</name>
<dbReference type="InterPro" id="IPR011711">
    <property type="entry name" value="GntR_C"/>
</dbReference>
<dbReference type="CDD" id="cd07377">
    <property type="entry name" value="WHTH_GntR"/>
    <property type="match status" value="1"/>
</dbReference>
<dbReference type="AlphaFoldDB" id="A0A136A744"/>
<evidence type="ECO:0000313" key="6">
    <source>
        <dbReference type="Proteomes" id="UP000070299"/>
    </source>
</evidence>
<dbReference type="GO" id="GO:0003677">
    <property type="term" value="F:DNA binding"/>
    <property type="evidence" value="ECO:0007669"/>
    <property type="project" value="UniProtKB-KW"/>
</dbReference>
<evidence type="ECO:0000256" key="3">
    <source>
        <dbReference type="ARBA" id="ARBA00023163"/>
    </source>
</evidence>
<keyword evidence="6" id="KW-1185">Reference proteome</keyword>
<dbReference type="Gene3D" id="1.10.10.10">
    <property type="entry name" value="Winged helix-like DNA-binding domain superfamily/Winged helix DNA-binding domain"/>
    <property type="match status" value="1"/>
</dbReference>
<keyword evidence="2" id="KW-0238">DNA-binding</keyword>
<dbReference type="PANTHER" id="PTHR43537:SF5">
    <property type="entry name" value="UXU OPERON TRANSCRIPTIONAL REGULATOR"/>
    <property type="match status" value="1"/>
</dbReference>
<dbReference type="PANTHER" id="PTHR43537">
    <property type="entry name" value="TRANSCRIPTIONAL REGULATOR, GNTR FAMILY"/>
    <property type="match status" value="1"/>
</dbReference>
<sequence length="243" mass="27387">MKNKRMFWNIVEKIETLIDSGAYPPGSRLPPERELAETYLVSRPTIREAIIALEVRQRVEVKTSSGVYVLEMKGAKQDSRPCSAFELTQARALVEGEAAALAAVTITEAELAKLKLTLEAMQKGINADQADREFHIIISNATRNNAVVLAVENLWKLRDTRDEIKNAYKNVCSQSDSDRLDEHTRIYNALKNKDSQAARSAMHHHFNRLINALFAVSEAKALEEVKRKSNETRGLYSLNHLVN</sequence>
<dbReference type="PRINTS" id="PR00035">
    <property type="entry name" value="HTHGNTR"/>
</dbReference>
<dbReference type="Pfam" id="PF07729">
    <property type="entry name" value="FCD"/>
    <property type="match status" value="1"/>
</dbReference>
<reference evidence="6" key="1">
    <citation type="submission" date="2016-02" db="EMBL/GenBank/DDBJ databases">
        <authorList>
            <person name="Schultz-Johansen M."/>
            <person name="Glaring M.A."/>
            <person name="Bech P.K."/>
            <person name="Stougaard P."/>
        </authorList>
    </citation>
    <scope>NUCLEOTIDE SEQUENCE [LARGE SCALE GENOMIC DNA]</scope>
    <source>
        <strain evidence="6">S66</strain>
    </source>
</reference>
<gene>
    <name evidence="5" type="ORF">AX660_00340</name>
</gene>
<proteinExistence type="predicted"/>
<feature type="domain" description="HTH gntR-type" evidence="4">
    <location>
        <begin position="4"/>
        <end position="72"/>
    </location>
</feature>
<dbReference type="Proteomes" id="UP000070299">
    <property type="component" value="Unassembled WGS sequence"/>
</dbReference>
<dbReference type="OrthoDB" id="5450856at2"/>